<gene>
    <name evidence="3" type="ORF">B0T16DRAFT_190532</name>
</gene>
<sequence>MGTATKPEYQHFVPQFLLRNFAHPYKPAGPRKRGKRKDENGIYFNELVVRNVDLTQDPPVICEKPVKRILGEMDMYDDDHPATATAAAAATAPESSKPSQTERNLEKMLGQLESKASAVFQKITKAYKEDVKDKAEGTDFGPASVELTRGERDLIRKFLFILKYRGMRFRKRFYHATAETYDDDDRELLLEYMAERGYAKPLDVWHDNIKAIIDVEMDTEGRWVKELPKRMYHMDAQWFISHTEFYYMAICTPSSPDEEFILTDNSYNIFEGPNTFVKDGNTGPVQPFYHTPLHMFAPVSPNLMIVLRAMTFPNPLEDTDKAVLEYRRLVRKVVLDDVYGPGMARSLLEDLPVAKAQNSYCRFVNNQFEWIGDKIPGRRKDDKFYFTIFPLPSKHVNTINTILLDNASYCSSVVFNDTAAFTKTLEWFLAAPCFMAKTVTGWDKDVRGKLFDKLETLSRSLGSKQKMLRGFLEAPVGYNFTGFLKWNAQKHRLIKKLMQDTGDSESILKELDDLMNPKTEFQKIYHSLGGSEDSMLYDFDQAQRMWTLRVKIDSWSRGVDESIRQRNRNILEEAYLRVSPARYFVFAKVSRIKIAAAELSKGKEYPVDVVGPEDIIAQARHIIPEPENFNRLIHNAMRGYQLINRGMWRKDTWDNMTPNVSGFMKIFTIQMMVDAPGSICDCGIPEVEHLARLAHLHVLNADLHSRYAEGPNVMALLEDDQQIELLTRSFVRKAFADASKGEASEPLVGGLVASLKEKMGDASVNRLEVVIFDFAYPTPPSDWYHKGGKGSVSLRMVWIFVLGPLLWLIGFMWLTFTKARQGMRGSVNLRSRGRA</sequence>
<evidence type="ECO:0000256" key="1">
    <source>
        <dbReference type="SAM" id="MobiDB-lite"/>
    </source>
</evidence>
<organism evidence="3 4">
    <name type="scientific">Cercophora newfieldiana</name>
    <dbReference type="NCBI Taxonomy" id="92897"/>
    <lineage>
        <taxon>Eukaryota</taxon>
        <taxon>Fungi</taxon>
        <taxon>Dikarya</taxon>
        <taxon>Ascomycota</taxon>
        <taxon>Pezizomycotina</taxon>
        <taxon>Sordariomycetes</taxon>
        <taxon>Sordariomycetidae</taxon>
        <taxon>Sordariales</taxon>
        <taxon>Lasiosphaeriaceae</taxon>
        <taxon>Cercophora</taxon>
    </lineage>
</organism>
<evidence type="ECO:0008006" key="5">
    <source>
        <dbReference type="Google" id="ProtNLM"/>
    </source>
</evidence>
<dbReference type="EMBL" id="JAULSV010000005">
    <property type="protein sequence ID" value="KAK0643888.1"/>
    <property type="molecule type" value="Genomic_DNA"/>
</dbReference>
<keyword evidence="2" id="KW-0472">Membrane</keyword>
<name>A0AA39Y0S3_9PEZI</name>
<feature type="region of interest" description="Disordered" evidence="1">
    <location>
        <begin position="84"/>
        <end position="103"/>
    </location>
</feature>
<dbReference type="Proteomes" id="UP001174936">
    <property type="component" value="Unassembled WGS sequence"/>
</dbReference>
<dbReference type="AlphaFoldDB" id="A0AA39Y0S3"/>
<dbReference type="InterPro" id="IPR025332">
    <property type="entry name" value="DUF4238"/>
</dbReference>
<evidence type="ECO:0000313" key="4">
    <source>
        <dbReference type="Proteomes" id="UP001174936"/>
    </source>
</evidence>
<reference evidence="3" key="1">
    <citation type="submission" date="2023-06" db="EMBL/GenBank/DDBJ databases">
        <title>Genome-scale phylogeny and comparative genomics of the fungal order Sordariales.</title>
        <authorList>
            <consortium name="Lawrence Berkeley National Laboratory"/>
            <person name="Hensen N."/>
            <person name="Bonometti L."/>
            <person name="Westerberg I."/>
            <person name="Brannstrom I.O."/>
            <person name="Guillou S."/>
            <person name="Cros-Aarteil S."/>
            <person name="Calhoun S."/>
            <person name="Haridas S."/>
            <person name="Kuo A."/>
            <person name="Mondo S."/>
            <person name="Pangilinan J."/>
            <person name="Riley R."/>
            <person name="Labutti K."/>
            <person name="Andreopoulos B."/>
            <person name="Lipzen A."/>
            <person name="Chen C."/>
            <person name="Yanf M."/>
            <person name="Daum C."/>
            <person name="Ng V."/>
            <person name="Clum A."/>
            <person name="Steindorff A."/>
            <person name="Ohm R."/>
            <person name="Martin F."/>
            <person name="Silar P."/>
            <person name="Natvig D."/>
            <person name="Lalanne C."/>
            <person name="Gautier V."/>
            <person name="Ament-Velasquez S.L."/>
            <person name="Kruys A."/>
            <person name="Hutchinson M.I."/>
            <person name="Powell A.J."/>
            <person name="Barry K."/>
            <person name="Miller A.N."/>
            <person name="Grigoriev I.V."/>
            <person name="Debuchy R."/>
            <person name="Gladieux P."/>
            <person name="Thoren M.H."/>
            <person name="Johannesson H."/>
        </authorList>
    </citation>
    <scope>NUCLEOTIDE SEQUENCE</scope>
    <source>
        <strain evidence="3">SMH2532-1</strain>
    </source>
</reference>
<keyword evidence="2" id="KW-1133">Transmembrane helix</keyword>
<keyword evidence="2" id="KW-0812">Transmembrane</keyword>
<feature type="compositionally biased region" description="Polar residues" evidence="1">
    <location>
        <begin position="93"/>
        <end position="102"/>
    </location>
</feature>
<proteinExistence type="predicted"/>
<accession>A0AA39Y0S3</accession>
<evidence type="ECO:0000256" key="2">
    <source>
        <dbReference type="SAM" id="Phobius"/>
    </source>
</evidence>
<protein>
    <recommendedName>
        <fullName evidence="5">DUF4238 domain-containing protein</fullName>
    </recommendedName>
</protein>
<keyword evidence="4" id="KW-1185">Reference proteome</keyword>
<comment type="caution">
    <text evidence="3">The sequence shown here is derived from an EMBL/GenBank/DDBJ whole genome shotgun (WGS) entry which is preliminary data.</text>
</comment>
<feature type="transmembrane region" description="Helical" evidence="2">
    <location>
        <begin position="796"/>
        <end position="816"/>
    </location>
</feature>
<evidence type="ECO:0000313" key="3">
    <source>
        <dbReference type="EMBL" id="KAK0643888.1"/>
    </source>
</evidence>
<dbReference type="Pfam" id="PF14022">
    <property type="entry name" value="DUF4238"/>
    <property type="match status" value="1"/>
</dbReference>